<evidence type="ECO:0000256" key="11">
    <source>
        <dbReference type="ARBA" id="ARBA00023004"/>
    </source>
</evidence>
<evidence type="ECO:0000256" key="8">
    <source>
        <dbReference type="ARBA" id="ARBA00022679"/>
    </source>
</evidence>
<accession>A0ABN3CYR9</accession>
<keyword evidence="8" id="KW-0808">Transferase</keyword>
<keyword evidence="17" id="KW-0472">Membrane</keyword>
<dbReference type="InterPro" id="IPR003594">
    <property type="entry name" value="HATPase_dom"/>
</dbReference>
<dbReference type="SMART" id="SM00387">
    <property type="entry name" value="HATPase_c"/>
    <property type="match status" value="1"/>
</dbReference>
<evidence type="ECO:0000256" key="5">
    <source>
        <dbReference type="ARBA" id="ARBA00017322"/>
    </source>
</evidence>
<dbReference type="GO" id="GO:0016301">
    <property type="term" value="F:kinase activity"/>
    <property type="evidence" value="ECO:0007669"/>
    <property type="project" value="UniProtKB-KW"/>
</dbReference>
<evidence type="ECO:0000256" key="13">
    <source>
        <dbReference type="ARBA" id="ARBA00023014"/>
    </source>
</evidence>
<evidence type="ECO:0000256" key="16">
    <source>
        <dbReference type="SAM" id="MobiDB-lite"/>
    </source>
</evidence>
<keyword evidence="13" id="KW-0411">Iron-sulfur</keyword>
<protein>
    <recommendedName>
        <fullName evidence="5">Oxygen sensor histidine kinase NreB</fullName>
        <ecNumber evidence="4">2.7.13.3</ecNumber>
    </recommendedName>
    <alternativeName>
        <fullName evidence="15">Nitrogen regulation protein B</fullName>
    </alternativeName>
</protein>
<proteinExistence type="predicted"/>
<dbReference type="InterPro" id="IPR004358">
    <property type="entry name" value="Sig_transdc_His_kin-like_C"/>
</dbReference>
<dbReference type="Gene3D" id="3.30.565.10">
    <property type="entry name" value="Histidine kinase-like ATPase, C-terminal domain"/>
    <property type="match status" value="1"/>
</dbReference>
<feature type="transmembrane region" description="Helical" evidence="17">
    <location>
        <begin position="66"/>
        <end position="97"/>
    </location>
</feature>
<keyword evidence="17" id="KW-0812">Transmembrane</keyword>
<dbReference type="PIRSF" id="PIRSF037434">
    <property type="entry name" value="STHK_ChrS"/>
    <property type="match status" value="1"/>
</dbReference>
<evidence type="ECO:0000256" key="17">
    <source>
        <dbReference type="SAM" id="Phobius"/>
    </source>
</evidence>
<dbReference type="SUPFAM" id="SSF55874">
    <property type="entry name" value="ATPase domain of HSP90 chaperone/DNA topoisomerase II/histidine kinase"/>
    <property type="match status" value="1"/>
</dbReference>
<evidence type="ECO:0000256" key="1">
    <source>
        <dbReference type="ARBA" id="ARBA00000085"/>
    </source>
</evidence>
<keyword evidence="7" id="KW-0963">Cytoplasm</keyword>
<sequence length="406" mass="42904">MRERVWLNWAMHAGFYLLLAASAWRLVSRHGMVAQTVTALVICAALALAYLTGMVLWGRLGRGRLVWLGCVAAVWLGLVVLAPSFSWCAVPLLFLCLRLLNARAFAVAAAALTLIVIAAQTKIAQEIDPSLILAPIGIAAMTAVTFWELQRESAARQLLIDDLIAARETLAETRHRTGVLEERERLAREIHDTLAQGLTSMGILLQAADRTWAADPALARAHVRRAAAAAAENLDEARRFVRDLRPPGLENGTLPEALARLGTSAGGRASGEGEAGAGDRASGGGGAGGPGVRVRVEGEQYPLRPDVQTALLRVAQGALANVRDHSGATSATVTLSYLNGEVTLDVFDDGAGFTEPSPAPGRGYGLRAMRDRLQEVGGVLIVESAPGEGTAIAARVPVRSSEEGAR</sequence>
<dbReference type="PROSITE" id="PS50109">
    <property type="entry name" value="HIS_KIN"/>
    <property type="match status" value="1"/>
</dbReference>
<dbReference type="EMBL" id="BAAAQX010000040">
    <property type="protein sequence ID" value="GAA2214407.1"/>
    <property type="molecule type" value="Genomic_DNA"/>
</dbReference>
<evidence type="ECO:0000256" key="9">
    <source>
        <dbReference type="ARBA" id="ARBA00022723"/>
    </source>
</evidence>
<dbReference type="InterPro" id="IPR005467">
    <property type="entry name" value="His_kinase_dom"/>
</dbReference>
<comment type="function">
    <text evidence="14">Member of the two-component regulatory system NreB/NreC involved in the control of dissimilatory nitrate/nitrite reduction in response to oxygen. NreB functions as a direct oxygen sensor histidine kinase which is autophosphorylated, in the absence of oxygen, probably at the conserved histidine residue, and transfers its phosphate group probably to a conserved aspartate residue of NreC. NreB/NreC activates the expression of the nitrate (narGHJI) and nitrite (nir) reductase operons, as well as the putative nitrate transporter gene narT.</text>
</comment>
<name>A0ABN3CYR9_9ACTN</name>
<dbReference type="RefSeq" id="WP_344491869.1">
    <property type="nucleotide sequence ID" value="NZ_BAAAQX010000040.1"/>
</dbReference>
<keyword evidence="11" id="KW-0408">Iron</keyword>
<feature type="transmembrane region" description="Helical" evidence="17">
    <location>
        <begin position="104"/>
        <end position="124"/>
    </location>
</feature>
<dbReference type="PRINTS" id="PR00344">
    <property type="entry name" value="BCTRLSENSOR"/>
</dbReference>
<dbReference type="InterPro" id="IPR017205">
    <property type="entry name" value="Sig_transdc_His_kinase_ChrS"/>
</dbReference>
<comment type="caution">
    <text evidence="19">The sequence shown here is derived from an EMBL/GenBank/DDBJ whole genome shotgun (WGS) entry which is preliminary data.</text>
</comment>
<dbReference type="InterPro" id="IPR011712">
    <property type="entry name" value="Sig_transdc_His_kin_sub3_dim/P"/>
</dbReference>
<dbReference type="PANTHER" id="PTHR24421">
    <property type="entry name" value="NITRATE/NITRITE SENSOR PROTEIN NARX-RELATED"/>
    <property type="match status" value="1"/>
</dbReference>
<gene>
    <name evidence="19" type="ORF">GCM10009850_098720</name>
</gene>
<keyword evidence="17" id="KW-1133">Transmembrane helix</keyword>
<evidence type="ECO:0000256" key="4">
    <source>
        <dbReference type="ARBA" id="ARBA00012438"/>
    </source>
</evidence>
<keyword evidence="20" id="KW-1185">Reference proteome</keyword>
<evidence type="ECO:0000256" key="12">
    <source>
        <dbReference type="ARBA" id="ARBA00023012"/>
    </source>
</evidence>
<comment type="subcellular location">
    <subcellularLocation>
        <location evidence="3">Cytoplasm</location>
    </subcellularLocation>
</comment>
<feature type="transmembrane region" description="Helical" evidence="17">
    <location>
        <begin position="130"/>
        <end position="149"/>
    </location>
</feature>
<keyword evidence="10 19" id="KW-0418">Kinase</keyword>
<feature type="transmembrane region" description="Helical" evidence="17">
    <location>
        <begin position="6"/>
        <end position="27"/>
    </location>
</feature>
<evidence type="ECO:0000256" key="3">
    <source>
        <dbReference type="ARBA" id="ARBA00004496"/>
    </source>
</evidence>
<dbReference type="Pfam" id="PF07730">
    <property type="entry name" value="HisKA_3"/>
    <property type="match status" value="1"/>
</dbReference>
<evidence type="ECO:0000256" key="6">
    <source>
        <dbReference type="ARBA" id="ARBA00022485"/>
    </source>
</evidence>
<dbReference type="InterPro" id="IPR036890">
    <property type="entry name" value="HATPase_C_sf"/>
</dbReference>
<feature type="transmembrane region" description="Helical" evidence="17">
    <location>
        <begin position="39"/>
        <end position="60"/>
    </location>
</feature>
<evidence type="ECO:0000256" key="10">
    <source>
        <dbReference type="ARBA" id="ARBA00022777"/>
    </source>
</evidence>
<keyword evidence="6" id="KW-0004">4Fe-4S</keyword>
<evidence type="ECO:0000256" key="2">
    <source>
        <dbReference type="ARBA" id="ARBA00001966"/>
    </source>
</evidence>
<dbReference type="PANTHER" id="PTHR24421:SF62">
    <property type="entry name" value="SENSORY TRANSDUCTION HISTIDINE KINASE"/>
    <property type="match status" value="1"/>
</dbReference>
<dbReference type="CDD" id="cd16917">
    <property type="entry name" value="HATPase_UhpB-NarQ-NarX-like"/>
    <property type="match status" value="1"/>
</dbReference>
<evidence type="ECO:0000256" key="7">
    <source>
        <dbReference type="ARBA" id="ARBA00022490"/>
    </source>
</evidence>
<dbReference type="Gene3D" id="1.20.5.1930">
    <property type="match status" value="1"/>
</dbReference>
<evidence type="ECO:0000256" key="15">
    <source>
        <dbReference type="ARBA" id="ARBA00030800"/>
    </source>
</evidence>
<evidence type="ECO:0000313" key="19">
    <source>
        <dbReference type="EMBL" id="GAA2214407.1"/>
    </source>
</evidence>
<feature type="domain" description="Histidine kinase" evidence="18">
    <location>
        <begin position="311"/>
        <end position="400"/>
    </location>
</feature>
<keyword evidence="9" id="KW-0479">Metal-binding</keyword>
<comment type="catalytic activity">
    <reaction evidence="1">
        <text>ATP + protein L-histidine = ADP + protein N-phospho-L-histidine.</text>
        <dbReference type="EC" id="2.7.13.3"/>
    </reaction>
</comment>
<dbReference type="EC" id="2.7.13.3" evidence="4"/>
<feature type="compositionally biased region" description="Gly residues" evidence="16">
    <location>
        <begin position="264"/>
        <end position="291"/>
    </location>
</feature>
<keyword evidence="12" id="KW-0902">Two-component regulatory system</keyword>
<dbReference type="Proteomes" id="UP001499843">
    <property type="component" value="Unassembled WGS sequence"/>
</dbReference>
<dbReference type="InterPro" id="IPR050482">
    <property type="entry name" value="Sensor_HK_TwoCompSys"/>
</dbReference>
<comment type="cofactor">
    <cofactor evidence="2">
        <name>[4Fe-4S] cluster</name>
        <dbReference type="ChEBI" id="CHEBI:49883"/>
    </cofactor>
</comment>
<dbReference type="Pfam" id="PF02518">
    <property type="entry name" value="HATPase_c"/>
    <property type="match status" value="1"/>
</dbReference>
<evidence type="ECO:0000313" key="20">
    <source>
        <dbReference type="Proteomes" id="UP001499843"/>
    </source>
</evidence>
<evidence type="ECO:0000259" key="18">
    <source>
        <dbReference type="PROSITE" id="PS50109"/>
    </source>
</evidence>
<reference evidence="19 20" key="1">
    <citation type="journal article" date="2019" name="Int. J. Syst. Evol. Microbiol.">
        <title>The Global Catalogue of Microorganisms (GCM) 10K type strain sequencing project: providing services to taxonomists for standard genome sequencing and annotation.</title>
        <authorList>
            <consortium name="The Broad Institute Genomics Platform"/>
            <consortium name="The Broad Institute Genome Sequencing Center for Infectious Disease"/>
            <person name="Wu L."/>
            <person name="Ma J."/>
        </authorList>
    </citation>
    <scope>NUCLEOTIDE SEQUENCE [LARGE SCALE GENOMIC DNA]</scope>
    <source>
        <strain evidence="19 20">JCM 16114</strain>
    </source>
</reference>
<feature type="region of interest" description="Disordered" evidence="16">
    <location>
        <begin position="263"/>
        <end position="292"/>
    </location>
</feature>
<evidence type="ECO:0000256" key="14">
    <source>
        <dbReference type="ARBA" id="ARBA00024827"/>
    </source>
</evidence>
<organism evidence="19 20">
    <name type="scientific">Nonomuraea monospora</name>
    <dbReference type="NCBI Taxonomy" id="568818"/>
    <lineage>
        <taxon>Bacteria</taxon>
        <taxon>Bacillati</taxon>
        <taxon>Actinomycetota</taxon>
        <taxon>Actinomycetes</taxon>
        <taxon>Streptosporangiales</taxon>
        <taxon>Streptosporangiaceae</taxon>
        <taxon>Nonomuraea</taxon>
    </lineage>
</organism>